<name>A0A8H3U693_VENIN</name>
<dbReference type="EMBL" id="WNWS01000703">
    <property type="protein sequence ID" value="KAE9964337.1"/>
    <property type="molecule type" value="Genomic_DNA"/>
</dbReference>
<keyword evidence="1" id="KW-0472">Membrane</keyword>
<keyword evidence="1" id="KW-0812">Transmembrane</keyword>
<organism evidence="2 3">
    <name type="scientific">Venturia inaequalis</name>
    <name type="common">Apple scab fungus</name>
    <dbReference type="NCBI Taxonomy" id="5025"/>
    <lineage>
        <taxon>Eukaryota</taxon>
        <taxon>Fungi</taxon>
        <taxon>Dikarya</taxon>
        <taxon>Ascomycota</taxon>
        <taxon>Pezizomycotina</taxon>
        <taxon>Dothideomycetes</taxon>
        <taxon>Pleosporomycetidae</taxon>
        <taxon>Venturiales</taxon>
        <taxon>Venturiaceae</taxon>
        <taxon>Venturia</taxon>
    </lineage>
</organism>
<dbReference type="GO" id="GO:0016757">
    <property type="term" value="F:glycosyltransferase activity"/>
    <property type="evidence" value="ECO:0007669"/>
    <property type="project" value="InterPro"/>
</dbReference>
<evidence type="ECO:0000313" key="2">
    <source>
        <dbReference type="EMBL" id="KAE9964337.1"/>
    </source>
</evidence>
<gene>
    <name evidence="2" type="ORF">EG328_010601</name>
</gene>
<evidence type="ECO:0000313" key="3">
    <source>
        <dbReference type="Proteomes" id="UP000447873"/>
    </source>
</evidence>
<keyword evidence="1" id="KW-1133">Transmembrane helix</keyword>
<dbReference type="PANTHER" id="PTHR11183">
    <property type="entry name" value="GLYCOGENIN SUBFAMILY MEMBER"/>
    <property type="match status" value="1"/>
</dbReference>
<dbReference type="InterPro" id="IPR029044">
    <property type="entry name" value="Nucleotide-diphossugar_trans"/>
</dbReference>
<proteinExistence type="predicted"/>
<sequence length="337" mass="38993">MANFPASNFSRRHYAFLGIILTIAIWIFYPSSGDAPPPIIDSSYGVLKETSKDSKYAIATFLNGNDRNPPYEKDYYFVATRILTYQILHNNETKCARDIPFIVAVTDTVSQEKREQLTKDGATVVPVADIPLRWWIKSTIPRWKDQFTKLRLLQMKEYDRILFIDADGILTRPIDGIFDEEIARVPAKTKFMLRSKIRGDEAQMPANYVFTARSDNQSNGRRNHPIPPIATKGFSAGFWLAAPSDELFEYLMSIMDHWLRFNPNGMEQSLLNYAFRRDGAMPWGELDWHWSATWPGLQDLKAGIASLHEKFWATGPKELTQLWFDWRKKMEAFYDGR</sequence>
<feature type="transmembrane region" description="Helical" evidence="1">
    <location>
        <begin position="12"/>
        <end position="29"/>
    </location>
</feature>
<dbReference type="SUPFAM" id="SSF53448">
    <property type="entry name" value="Nucleotide-diphospho-sugar transferases"/>
    <property type="match status" value="1"/>
</dbReference>
<dbReference type="InterPro" id="IPR002495">
    <property type="entry name" value="Glyco_trans_8"/>
</dbReference>
<dbReference type="Gene3D" id="3.90.550.10">
    <property type="entry name" value="Spore Coat Polysaccharide Biosynthesis Protein SpsA, Chain A"/>
    <property type="match status" value="1"/>
</dbReference>
<comment type="caution">
    <text evidence="2">The sequence shown here is derived from an EMBL/GenBank/DDBJ whole genome shotgun (WGS) entry which is preliminary data.</text>
</comment>
<dbReference type="Pfam" id="PF01501">
    <property type="entry name" value="Glyco_transf_8"/>
    <property type="match status" value="1"/>
</dbReference>
<reference evidence="2 3" key="1">
    <citation type="submission" date="2018-12" db="EMBL/GenBank/DDBJ databases">
        <title>Venturia inaequalis Genome Resource.</title>
        <authorList>
            <person name="Lichtner F.J."/>
        </authorList>
    </citation>
    <scope>NUCLEOTIDE SEQUENCE [LARGE SCALE GENOMIC DNA]</scope>
    <source>
        <strain evidence="2 3">120213</strain>
    </source>
</reference>
<evidence type="ECO:0008006" key="4">
    <source>
        <dbReference type="Google" id="ProtNLM"/>
    </source>
</evidence>
<dbReference type="AlphaFoldDB" id="A0A8H3U693"/>
<evidence type="ECO:0000256" key="1">
    <source>
        <dbReference type="SAM" id="Phobius"/>
    </source>
</evidence>
<accession>A0A8H3U693</accession>
<protein>
    <recommendedName>
        <fullName evidence="4">Glycosyltransferase family 8 protein</fullName>
    </recommendedName>
</protein>
<dbReference type="Proteomes" id="UP000447873">
    <property type="component" value="Unassembled WGS sequence"/>
</dbReference>
<dbReference type="InterPro" id="IPR050587">
    <property type="entry name" value="GNT1/Glycosyltrans_8"/>
</dbReference>